<dbReference type="EMBL" id="BSYO01000029">
    <property type="protein sequence ID" value="GMH25343.1"/>
    <property type="molecule type" value="Genomic_DNA"/>
</dbReference>
<feature type="compositionally biased region" description="Low complexity" evidence="1">
    <location>
        <begin position="8"/>
        <end position="25"/>
    </location>
</feature>
<feature type="region of interest" description="Disordered" evidence="1">
    <location>
        <begin position="1"/>
        <end position="35"/>
    </location>
</feature>
<feature type="compositionally biased region" description="Low complexity" evidence="1">
    <location>
        <begin position="64"/>
        <end position="89"/>
    </location>
</feature>
<sequence>MAPKYLAPSPYSPSSSDPRFPPTSSFLPRKTGLRSASHCPVARISPCSSVSPESVPLCRSLEDPSNPLRLPSPPSLSSAIVSPILPSSPHAHGLSSMDVVVPVPLPSGPHSP</sequence>
<feature type="region of interest" description="Disordered" evidence="1">
    <location>
        <begin position="61"/>
        <end position="112"/>
    </location>
</feature>
<evidence type="ECO:0000313" key="3">
    <source>
        <dbReference type="Proteomes" id="UP001279734"/>
    </source>
</evidence>
<accession>A0AAD3T9X4</accession>
<feature type="compositionally biased region" description="Pro residues" evidence="1">
    <location>
        <begin position="103"/>
        <end position="112"/>
    </location>
</feature>
<comment type="caution">
    <text evidence="2">The sequence shown here is derived from an EMBL/GenBank/DDBJ whole genome shotgun (WGS) entry which is preliminary data.</text>
</comment>
<evidence type="ECO:0000256" key="1">
    <source>
        <dbReference type="SAM" id="MobiDB-lite"/>
    </source>
</evidence>
<organism evidence="2 3">
    <name type="scientific">Nepenthes gracilis</name>
    <name type="common">Slender pitcher plant</name>
    <dbReference type="NCBI Taxonomy" id="150966"/>
    <lineage>
        <taxon>Eukaryota</taxon>
        <taxon>Viridiplantae</taxon>
        <taxon>Streptophyta</taxon>
        <taxon>Embryophyta</taxon>
        <taxon>Tracheophyta</taxon>
        <taxon>Spermatophyta</taxon>
        <taxon>Magnoliopsida</taxon>
        <taxon>eudicotyledons</taxon>
        <taxon>Gunneridae</taxon>
        <taxon>Pentapetalae</taxon>
        <taxon>Caryophyllales</taxon>
        <taxon>Nepenthaceae</taxon>
        <taxon>Nepenthes</taxon>
    </lineage>
</organism>
<gene>
    <name evidence="2" type="ORF">Nepgr_027186</name>
</gene>
<evidence type="ECO:0000313" key="2">
    <source>
        <dbReference type="EMBL" id="GMH25343.1"/>
    </source>
</evidence>
<dbReference type="Proteomes" id="UP001279734">
    <property type="component" value="Unassembled WGS sequence"/>
</dbReference>
<name>A0AAD3T9X4_NEPGR</name>
<reference evidence="2" key="1">
    <citation type="submission" date="2023-05" db="EMBL/GenBank/DDBJ databases">
        <title>Nepenthes gracilis genome sequencing.</title>
        <authorList>
            <person name="Fukushima K."/>
        </authorList>
    </citation>
    <scope>NUCLEOTIDE SEQUENCE</scope>
    <source>
        <strain evidence="2">SING2019-196</strain>
    </source>
</reference>
<keyword evidence="3" id="KW-1185">Reference proteome</keyword>
<dbReference type="AlphaFoldDB" id="A0AAD3T9X4"/>
<proteinExistence type="predicted"/>
<protein>
    <submittedName>
        <fullName evidence="2">Uncharacterized protein</fullName>
    </submittedName>
</protein>